<dbReference type="Pfam" id="PF10545">
    <property type="entry name" value="MADF_DNA_bdg"/>
    <property type="match status" value="1"/>
</dbReference>
<keyword evidence="3" id="KW-1185">Reference proteome</keyword>
<dbReference type="OrthoDB" id="6152242at2759"/>
<evidence type="ECO:0000313" key="3">
    <source>
        <dbReference type="Proteomes" id="UP000299102"/>
    </source>
</evidence>
<dbReference type="InterPro" id="IPR006578">
    <property type="entry name" value="MADF-dom"/>
</dbReference>
<sequence length="209" mass="23518">MLEMPVGVPYLTSSSNCRSRARALRVGRKPDGARRRGHGAGAGGLACFSYVTDKLIRLGLLEELTGEFARVRRLSHTATRAGAPARAWSCSFSESAGSGEGLYIVCLFRASCCRPPRAPHAAPAPPNCDALPQSVIRRHEEHTRAFKMSEKVKPKVKEREFFSECIQLYRELPSLWNVKSKEYHDRNKKKFAYETLLSKYRDVFTGKRK</sequence>
<protein>
    <recommendedName>
        <fullName evidence="1">MADF domain-containing protein</fullName>
    </recommendedName>
</protein>
<comment type="caution">
    <text evidence="2">The sequence shown here is derived from an EMBL/GenBank/DDBJ whole genome shotgun (WGS) entry which is preliminary data.</text>
</comment>
<dbReference type="EMBL" id="BGZK01002743">
    <property type="protein sequence ID" value="GBP96150.1"/>
    <property type="molecule type" value="Genomic_DNA"/>
</dbReference>
<reference evidence="2 3" key="1">
    <citation type="journal article" date="2019" name="Commun. Biol.">
        <title>The bagworm genome reveals a unique fibroin gene that provides high tensile strength.</title>
        <authorList>
            <person name="Kono N."/>
            <person name="Nakamura H."/>
            <person name="Ohtoshi R."/>
            <person name="Tomita M."/>
            <person name="Numata K."/>
            <person name="Arakawa K."/>
        </authorList>
    </citation>
    <scope>NUCLEOTIDE SEQUENCE [LARGE SCALE GENOMIC DNA]</scope>
</reference>
<proteinExistence type="predicted"/>
<evidence type="ECO:0000313" key="2">
    <source>
        <dbReference type="EMBL" id="GBP96150.1"/>
    </source>
</evidence>
<gene>
    <name evidence="2" type="ORF">EVAR_100842_1</name>
</gene>
<dbReference type="Proteomes" id="UP000299102">
    <property type="component" value="Unassembled WGS sequence"/>
</dbReference>
<name>A0A4C2A7M2_EUMVA</name>
<organism evidence="2 3">
    <name type="scientific">Eumeta variegata</name>
    <name type="common">Bagworm moth</name>
    <name type="synonym">Eumeta japonica</name>
    <dbReference type="NCBI Taxonomy" id="151549"/>
    <lineage>
        <taxon>Eukaryota</taxon>
        <taxon>Metazoa</taxon>
        <taxon>Ecdysozoa</taxon>
        <taxon>Arthropoda</taxon>
        <taxon>Hexapoda</taxon>
        <taxon>Insecta</taxon>
        <taxon>Pterygota</taxon>
        <taxon>Neoptera</taxon>
        <taxon>Endopterygota</taxon>
        <taxon>Lepidoptera</taxon>
        <taxon>Glossata</taxon>
        <taxon>Ditrysia</taxon>
        <taxon>Tineoidea</taxon>
        <taxon>Psychidae</taxon>
        <taxon>Oiketicinae</taxon>
        <taxon>Eumeta</taxon>
    </lineage>
</organism>
<dbReference type="PANTHER" id="PTHR21505:SF8">
    <property type="entry name" value="DPT-YFP REPRESSOR BY OVEREXPRESSION, ISOFORM D-RELATED"/>
    <property type="match status" value="1"/>
</dbReference>
<dbReference type="PANTHER" id="PTHR21505">
    <property type="entry name" value="MADF DOMAIN-CONTAINING PROTEIN-RELATED"/>
    <property type="match status" value="1"/>
</dbReference>
<evidence type="ECO:0000259" key="1">
    <source>
        <dbReference type="Pfam" id="PF10545"/>
    </source>
</evidence>
<dbReference type="AlphaFoldDB" id="A0A4C2A7M2"/>
<accession>A0A4C2A7M2</accession>
<feature type="domain" description="MADF" evidence="1">
    <location>
        <begin position="166"/>
        <end position="201"/>
    </location>
</feature>